<feature type="region of interest" description="Disordered" evidence="1">
    <location>
        <begin position="1"/>
        <end position="20"/>
    </location>
</feature>
<keyword evidence="3" id="KW-1185">Reference proteome</keyword>
<accession>A0AAV3PPS8</accession>
<feature type="region of interest" description="Disordered" evidence="1">
    <location>
        <begin position="102"/>
        <end position="153"/>
    </location>
</feature>
<feature type="compositionally biased region" description="Basic residues" evidence="1">
    <location>
        <begin position="515"/>
        <end position="525"/>
    </location>
</feature>
<feature type="compositionally biased region" description="Basic and acidic residues" evidence="1">
    <location>
        <begin position="554"/>
        <end position="571"/>
    </location>
</feature>
<comment type="caution">
    <text evidence="2">The sequence shown here is derived from an EMBL/GenBank/DDBJ whole genome shotgun (WGS) entry which is preliminary data.</text>
</comment>
<feature type="compositionally biased region" description="Basic residues" evidence="1">
    <location>
        <begin position="102"/>
        <end position="122"/>
    </location>
</feature>
<dbReference type="PANTHER" id="PTHR31071">
    <property type="entry name" value="GB|AAF24581.1"/>
    <property type="match status" value="1"/>
</dbReference>
<feature type="compositionally biased region" description="Basic residues" evidence="1">
    <location>
        <begin position="681"/>
        <end position="691"/>
    </location>
</feature>
<reference evidence="2 3" key="1">
    <citation type="submission" date="2024-01" db="EMBL/GenBank/DDBJ databases">
        <title>The complete chloroplast genome sequence of Lithospermum erythrorhizon: insights into the phylogenetic relationship among Boraginaceae species and the maternal lineages of purple gromwells.</title>
        <authorList>
            <person name="Okada T."/>
            <person name="Watanabe K."/>
        </authorList>
    </citation>
    <scope>NUCLEOTIDE SEQUENCE [LARGE SCALE GENOMIC DNA]</scope>
</reference>
<name>A0AAV3PPS8_LITER</name>
<dbReference type="AlphaFoldDB" id="A0AAV3PPS8"/>
<proteinExistence type="predicted"/>
<dbReference type="Proteomes" id="UP001454036">
    <property type="component" value="Unassembled WGS sequence"/>
</dbReference>
<feature type="compositionally biased region" description="Basic and acidic residues" evidence="1">
    <location>
        <begin position="502"/>
        <end position="514"/>
    </location>
</feature>
<dbReference type="PANTHER" id="PTHR31071:SF9">
    <property type="entry name" value="INTRACELLULAR PROTEIN TRANSPORT PROTEIN USO1-RELATED"/>
    <property type="match status" value="1"/>
</dbReference>
<evidence type="ECO:0000313" key="3">
    <source>
        <dbReference type="Proteomes" id="UP001454036"/>
    </source>
</evidence>
<feature type="region of interest" description="Disordered" evidence="1">
    <location>
        <begin position="502"/>
        <end position="571"/>
    </location>
</feature>
<sequence length="691" mass="78030">MKKVEQGGEGGAKKEENLGEKLKRVGKKGVYGTPVIPFWRLQHHHKQQSKVANIVKNENSDNIIQESPINIPSASARKIGATIWELDQYNLPLTCSRMHHQGPPRLRRLNHRDNRPHHHHHGLVYEDSRRGGGGFDPHAPSPSSPDMPDSGGSLRRQVAASLMQHHRAIERNNRAIQPVSPASYGSSLEIAPYNPAVTPSSSVDIKGRVGDPGYSLKTSTELLKVLNRIWSLEEQHASNMSLIKALKKELDNARTHIKELMRNQQVDRQEVGELMKQITENKLMRKSMEQDRIGAAIQSVRDELEDERKLRKRSESLHRKLARDLYEVKTSLATSTNDLEKERKSRVLLEDLCDEFAWGIRDYDQELHTLRHKIDKDWAERTGHDRVILHVSESWLDERMQMKQEAQNGLAEPSIVEKLKPEIETFLEIKKKGKSNTNGNLVQKDPTFRMSSLESIPLNMVTSAPKDEDDENDSSASDSHCFELSKPSHTKFISQENIAVEDHTAESVRPDIVHRKASAHGKTKNRSPSTAQIKFEEHVGQAISPSVGGDVGDMETRENKDGHLGEVSDNRKSEISKSIVDEHLDAKNKAEESLGLNSNFVIDNLLRSHYMLSDSGSMHQPEKDFGLESGGGSVWRNQPSPVRKWSDRLPSHDHDTESSSRVPSELKENTLKAKLIEAKSRGQRSRSRLRG</sequence>
<feature type="region of interest" description="Disordered" evidence="1">
    <location>
        <begin position="615"/>
        <end position="691"/>
    </location>
</feature>
<organism evidence="2 3">
    <name type="scientific">Lithospermum erythrorhizon</name>
    <name type="common">Purple gromwell</name>
    <name type="synonym">Lithospermum officinale var. erythrorhizon</name>
    <dbReference type="NCBI Taxonomy" id="34254"/>
    <lineage>
        <taxon>Eukaryota</taxon>
        <taxon>Viridiplantae</taxon>
        <taxon>Streptophyta</taxon>
        <taxon>Embryophyta</taxon>
        <taxon>Tracheophyta</taxon>
        <taxon>Spermatophyta</taxon>
        <taxon>Magnoliopsida</taxon>
        <taxon>eudicotyledons</taxon>
        <taxon>Gunneridae</taxon>
        <taxon>Pentapetalae</taxon>
        <taxon>asterids</taxon>
        <taxon>lamiids</taxon>
        <taxon>Boraginales</taxon>
        <taxon>Boraginaceae</taxon>
        <taxon>Boraginoideae</taxon>
        <taxon>Lithospermeae</taxon>
        <taxon>Lithospermum</taxon>
    </lineage>
</organism>
<feature type="region of interest" description="Disordered" evidence="1">
    <location>
        <begin position="462"/>
        <end position="483"/>
    </location>
</feature>
<dbReference type="EMBL" id="BAABME010002129">
    <property type="protein sequence ID" value="GAA0153181.1"/>
    <property type="molecule type" value="Genomic_DNA"/>
</dbReference>
<feature type="compositionally biased region" description="Basic and acidic residues" evidence="1">
    <location>
        <begin position="644"/>
        <end position="680"/>
    </location>
</feature>
<protein>
    <submittedName>
        <fullName evidence="2">Uncharacterized protein</fullName>
    </submittedName>
</protein>
<gene>
    <name evidence="2" type="ORF">LIER_11484</name>
</gene>
<evidence type="ECO:0000313" key="2">
    <source>
        <dbReference type="EMBL" id="GAA0153181.1"/>
    </source>
</evidence>
<evidence type="ECO:0000256" key="1">
    <source>
        <dbReference type="SAM" id="MobiDB-lite"/>
    </source>
</evidence>
<dbReference type="InterPro" id="IPR043424">
    <property type="entry name" value="BLT-like"/>
</dbReference>